<dbReference type="EMBL" id="FXAE01000084">
    <property type="protein sequence ID" value="SMF69380.1"/>
    <property type="molecule type" value="Genomic_DNA"/>
</dbReference>
<reference evidence="1 2" key="1">
    <citation type="submission" date="2017-04" db="EMBL/GenBank/DDBJ databases">
        <authorList>
            <person name="Varghese N."/>
            <person name="Submissions S."/>
        </authorList>
    </citation>
    <scope>NUCLEOTIDE SEQUENCE [LARGE SCALE GENOMIC DNA]</scope>
    <source>
        <strain evidence="1 2">J12</strain>
    </source>
</reference>
<dbReference type="Proteomes" id="UP000192939">
    <property type="component" value="Unassembled WGS sequence"/>
</dbReference>
<evidence type="ECO:0000313" key="2">
    <source>
        <dbReference type="Proteomes" id="UP000192939"/>
    </source>
</evidence>
<organism evidence="1 2">
    <name type="scientific">Paenibacillus barengoltzii J12</name>
    <dbReference type="NCBI Taxonomy" id="935846"/>
    <lineage>
        <taxon>Bacteria</taxon>
        <taxon>Bacillati</taxon>
        <taxon>Bacillota</taxon>
        <taxon>Bacilli</taxon>
        <taxon>Bacillales</taxon>
        <taxon>Paenibacillaceae</taxon>
        <taxon>Paenibacillus</taxon>
    </lineage>
</organism>
<proteinExistence type="predicted"/>
<name>A0ABY1M3K5_9BACL</name>
<comment type="caution">
    <text evidence="1">The sequence shown here is derived from an EMBL/GenBank/DDBJ whole genome shotgun (WGS) entry which is preliminary data.</text>
</comment>
<dbReference type="PROSITE" id="PS51257">
    <property type="entry name" value="PROKAR_LIPOPROTEIN"/>
    <property type="match status" value="1"/>
</dbReference>
<dbReference type="RefSeq" id="WP_052147338.1">
    <property type="nucleotide sequence ID" value="NZ_FXAE01000084.1"/>
</dbReference>
<protein>
    <recommendedName>
        <fullName evidence="3">Lipoprotein</fullName>
    </recommendedName>
</protein>
<evidence type="ECO:0008006" key="3">
    <source>
        <dbReference type="Google" id="ProtNLM"/>
    </source>
</evidence>
<accession>A0ABY1M3K5</accession>
<sequence>MKIHLTFLILLVCISLTGCNDGKPITELKPITLAELYPGDVKSIDQIELVDGSSGESKTVSNNEEIKTIIKNIKDIKLIPDTNQEGRTGWLFRLKFYEKSNVKLDFTPHHMNGIYYENNSELTLILKQLYKEKFGREF</sequence>
<keyword evidence="2" id="KW-1185">Reference proteome</keyword>
<evidence type="ECO:0000313" key="1">
    <source>
        <dbReference type="EMBL" id="SMF69380.1"/>
    </source>
</evidence>
<gene>
    <name evidence="1" type="ORF">SAMN02744124_04398</name>
</gene>